<sequence>MQPSSQVPADVVPAQRALSDLGCYLLGGHAEDPGVLLDEARQAEALGLGAGFLSERWSTKEASSLSGAALAVTERLQIVIATTNHTLRHPIVSASWATTMHRLSRGRFTPGIGRGIVPLQKAFGMPAITTAQMEDWAGLMRRLWAGETIVDHDGPAGRYPMLRLDSSFDEQIPLALVAFGPNSLKLGGRAFDDVVLHTFFTEETLARSVQTVKRAAEEAGRDPGQVRVWSCFATVGGHIAPDVQLKKTVARLATYLQFYGDLMVDTNRWDPAVLERFRADPVVSSFTEMIDGRATGEQIEHIAGLIPDEWLEPAATGTPEQCVARVEREFATGADRVILHGATPEELTPVVEAYRAAGAA</sequence>
<dbReference type="InterPro" id="IPR036661">
    <property type="entry name" value="Luciferase-like_sf"/>
</dbReference>
<dbReference type="GO" id="GO:0052749">
    <property type="term" value="F:glucose-6-phosphate dehydrogenase (coenzyme F420) activity"/>
    <property type="evidence" value="ECO:0007669"/>
    <property type="project" value="UniProtKB-EC"/>
</dbReference>
<dbReference type="SUPFAM" id="SSF51679">
    <property type="entry name" value="Bacterial luciferase-like"/>
    <property type="match status" value="1"/>
</dbReference>
<dbReference type="Gene3D" id="3.20.20.30">
    <property type="entry name" value="Luciferase-like domain"/>
    <property type="match status" value="1"/>
</dbReference>
<dbReference type="GO" id="GO:0016705">
    <property type="term" value="F:oxidoreductase activity, acting on paired donors, with incorporation or reduction of molecular oxygen"/>
    <property type="evidence" value="ECO:0007669"/>
    <property type="project" value="InterPro"/>
</dbReference>
<evidence type="ECO:0000259" key="2">
    <source>
        <dbReference type="Pfam" id="PF00296"/>
    </source>
</evidence>
<keyword evidence="1 3" id="KW-0560">Oxidoreductase</keyword>
<dbReference type="KEGG" id="parq:DSM112329_01973"/>
<dbReference type="Pfam" id="PF00296">
    <property type="entry name" value="Bac_luciferase"/>
    <property type="match status" value="1"/>
</dbReference>
<accession>A0AAU7AU54</accession>
<organism evidence="3">
    <name type="scientific">Paraconexibacter sp. AEG42_29</name>
    <dbReference type="NCBI Taxonomy" id="2997339"/>
    <lineage>
        <taxon>Bacteria</taxon>
        <taxon>Bacillati</taxon>
        <taxon>Actinomycetota</taxon>
        <taxon>Thermoleophilia</taxon>
        <taxon>Solirubrobacterales</taxon>
        <taxon>Paraconexibacteraceae</taxon>
        <taxon>Paraconexibacter</taxon>
    </lineage>
</organism>
<dbReference type="EMBL" id="CP114014">
    <property type="protein sequence ID" value="XAY05129.1"/>
    <property type="molecule type" value="Genomic_DNA"/>
</dbReference>
<dbReference type="EC" id="1.1.98.2" evidence="3"/>
<feature type="domain" description="Luciferase-like" evidence="2">
    <location>
        <begin position="31"/>
        <end position="335"/>
    </location>
</feature>
<dbReference type="InterPro" id="IPR022378">
    <property type="entry name" value="F420_OxRdatse_MSMEG2249_pred"/>
</dbReference>
<evidence type="ECO:0000256" key="1">
    <source>
        <dbReference type="ARBA" id="ARBA00023002"/>
    </source>
</evidence>
<reference evidence="3" key="1">
    <citation type="submission" date="2022-12" db="EMBL/GenBank/DDBJ databases">
        <title>Paraconexibacter alkalitolerans sp. nov. and Baekduia alba sp. nov., isolated from soil and emended description of the genera Paraconexibacter (Chun et al., 2020) and Baekduia (An et al., 2020).</title>
        <authorList>
            <person name="Vieira S."/>
            <person name="Huber K.J."/>
            <person name="Geppert A."/>
            <person name="Wolf J."/>
            <person name="Neumann-Schaal M."/>
            <person name="Muesken M."/>
            <person name="Overmann J."/>
        </authorList>
    </citation>
    <scope>NUCLEOTIDE SEQUENCE</scope>
    <source>
        <strain evidence="3">AEG42_29</strain>
    </source>
</reference>
<gene>
    <name evidence="3" type="primary">fgd_3</name>
    <name evidence="3" type="ORF">DSM112329_01973</name>
</gene>
<dbReference type="InterPro" id="IPR011251">
    <property type="entry name" value="Luciferase-like_dom"/>
</dbReference>
<dbReference type="NCBIfam" id="TIGR03857">
    <property type="entry name" value="F420_MSMEG_2249"/>
    <property type="match status" value="1"/>
</dbReference>
<evidence type="ECO:0000313" key="3">
    <source>
        <dbReference type="EMBL" id="XAY05129.1"/>
    </source>
</evidence>
<name>A0AAU7AU54_9ACTN</name>
<dbReference type="InterPro" id="IPR050564">
    <property type="entry name" value="F420-G6PD/mer"/>
</dbReference>
<proteinExistence type="predicted"/>
<dbReference type="PANTHER" id="PTHR43244">
    <property type="match status" value="1"/>
</dbReference>
<protein>
    <submittedName>
        <fullName evidence="3">F420-dependent glucose-6-phosphate dehydrogenase</fullName>
        <ecNumber evidence="3">1.1.98.2</ecNumber>
    </submittedName>
</protein>
<dbReference type="PANTHER" id="PTHR43244:SF1">
    <property type="entry name" value="5,10-METHYLENETETRAHYDROMETHANOPTERIN REDUCTASE"/>
    <property type="match status" value="1"/>
</dbReference>
<dbReference type="AlphaFoldDB" id="A0AAU7AU54"/>
<dbReference type="RefSeq" id="WP_354701647.1">
    <property type="nucleotide sequence ID" value="NZ_CP114014.1"/>
</dbReference>